<feature type="transmembrane region" description="Helical" evidence="10">
    <location>
        <begin position="775"/>
        <end position="791"/>
    </location>
</feature>
<evidence type="ECO:0000256" key="5">
    <source>
        <dbReference type="ARBA" id="ARBA00022856"/>
    </source>
</evidence>
<feature type="transmembrane region" description="Helical" evidence="10">
    <location>
        <begin position="386"/>
        <end position="403"/>
    </location>
</feature>
<evidence type="ECO:0000313" key="11">
    <source>
        <dbReference type="EMBL" id="CAG8565496.1"/>
    </source>
</evidence>
<keyword evidence="12" id="KW-1185">Reference proteome</keyword>
<dbReference type="PANTHER" id="PTHR22601">
    <property type="entry name" value="ISP4 LIKE PROTEIN"/>
    <property type="match status" value="1"/>
</dbReference>
<evidence type="ECO:0000256" key="1">
    <source>
        <dbReference type="ARBA" id="ARBA00004141"/>
    </source>
</evidence>
<accession>A0A9N9BIW5</accession>
<gene>
    <name evidence="11" type="ORF">ALEPTO_LOCUS6560</name>
</gene>
<comment type="caution">
    <text evidence="11">The sequence shown here is derived from an EMBL/GenBank/DDBJ whole genome shotgun (WGS) entry which is preliminary data.</text>
</comment>
<feature type="transmembrane region" description="Helical" evidence="10">
    <location>
        <begin position="143"/>
        <end position="162"/>
    </location>
</feature>
<dbReference type="AlphaFoldDB" id="A0A9N9BIW5"/>
<dbReference type="NCBIfam" id="TIGR00728">
    <property type="entry name" value="OPT_sfam"/>
    <property type="match status" value="1"/>
</dbReference>
<evidence type="ECO:0000256" key="4">
    <source>
        <dbReference type="ARBA" id="ARBA00022692"/>
    </source>
</evidence>
<protein>
    <submittedName>
        <fullName evidence="11">11912_t:CDS:1</fullName>
    </submittedName>
</protein>
<dbReference type="GO" id="GO:0035673">
    <property type="term" value="F:oligopeptide transmembrane transporter activity"/>
    <property type="evidence" value="ECO:0007669"/>
    <property type="project" value="InterPro"/>
</dbReference>
<evidence type="ECO:0000256" key="8">
    <source>
        <dbReference type="ARBA" id="ARBA00023136"/>
    </source>
</evidence>
<evidence type="ECO:0000256" key="3">
    <source>
        <dbReference type="ARBA" id="ARBA00022448"/>
    </source>
</evidence>
<evidence type="ECO:0000256" key="10">
    <source>
        <dbReference type="SAM" id="Phobius"/>
    </source>
</evidence>
<feature type="transmembrane region" description="Helical" evidence="10">
    <location>
        <begin position="721"/>
        <end position="742"/>
    </location>
</feature>
<proteinExistence type="inferred from homology"/>
<feature type="region of interest" description="Disordered" evidence="9">
    <location>
        <begin position="1"/>
        <end position="44"/>
    </location>
</feature>
<feature type="compositionally biased region" description="Basic and acidic residues" evidence="9">
    <location>
        <begin position="11"/>
        <end position="24"/>
    </location>
</feature>
<keyword evidence="6" id="KW-0653">Protein transport</keyword>
<comment type="subcellular location">
    <subcellularLocation>
        <location evidence="1">Membrane</location>
        <topology evidence="1">Multi-pass membrane protein</topology>
    </subcellularLocation>
</comment>
<dbReference type="InterPro" id="IPR004813">
    <property type="entry name" value="OPT"/>
</dbReference>
<reference evidence="11" key="1">
    <citation type="submission" date="2021-06" db="EMBL/GenBank/DDBJ databases">
        <authorList>
            <person name="Kallberg Y."/>
            <person name="Tangrot J."/>
            <person name="Rosling A."/>
        </authorList>
    </citation>
    <scope>NUCLEOTIDE SEQUENCE</scope>
    <source>
        <strain evidence="11">FL130A</strain>
    </source>
</reference>
<dbReference type="GO" id="GO:0015031">
    <property type="term" value="P:protein transport"/>
    <property type="evidence" value="ECO:0007669"/>
    <property type="project" value="UniProtKB-KW"/>
</dbReference>
<dbReference type="OrthoDB" id="9986677at2759"/>
<keyword evidence="4 10" id="KW-0812">Transmembrane</keyword>
<evidence type="ECO:0000256" key="6">
    <source>
        <dbReference type="ARBA" id="ARBA00022927"/>
    </source>
</evidence>
<dbReference type="NCBIfam" id="TIGR00727">
    <property type="entry name" value="ISP4_OPT"/>
    <property type="match status" value="1"/>
</dbReference>
<dbReference type="InterPro" id="IPR004648">
    <property type="entry name" value="Oligpept_transpt"/>
</dbReference>
<keyword evidence="7 10" id="KW-1133">Transmembrane helix</keyword>
<feature type="transmembrane region" description="Helical" evidence="10">
    <location>
        <begin position="803"/>
        <end position="828"/>
    </location>
</feature>
<keyword evidence="5" id="KW-0571">Peptide transport</keyword>
<evidence type="ECO:0000256" key="2">
    <source>
        <dbReference type="ARBA" id="ARBA00008807"/>
    </source>
</evidence>
<dbReference type="Pfam" id="PF03169">
    <property type="entry name" value="OPT"/>
    <property type="match status" value="1"/>
</dbReference>
<comment type="similarity">
    <text evidence="2">Belongs to the oligopeptide OPT transporter family.</text>
</comment>
<dbReference type="Proteomes" id="UP000789508">
    <property type="component" value="Unassembled WGS sequence"/>
</dbReference>
<organism evidence="11 12">
    <name type="scientific">Ambispora leptoticha</name>
    <dbReference type="NCBI Taxonomy" id="144679"/>
    <lineage>
        <taxon>Eukaryota</taxon>
        <taxon>Fungi</taxon>
        <taxon>Fungi incertae sedis</taxon>
        <taxon>Mucoromycota</taxon>
        <taxon>Glomeromycotina</taxon>
        <taxon>Glomeromycetes</taxon>
        <taxon>Archaeosporales</taxon>
        <taxon>Ambisporaceae</taxon>
        <taxon>Ambispora</taxon>
    </lineage>
</organism>
<keyword evidence="3" id="KW-0813">Transport</keyword>
<dbReference type="EMBL" id="CAJVPS010002323">
    <property type="protein sequence ID" value="CAG8565496.1"/>
    <property type="molecule type" value="Genomic_DNA"/>
</dbReference>
<evidence type="ECO:0000256" key="9">
    <source>
        <dbReference type="SAM" id="MobiDB-lite"/>
    </source>
</evidence>
<feature type="transmembrane region" description="Helical" evidence="10">
    <location>
        <begin position="249"/>
        <end position="273"/>
    </location>
</feature>
<dbReference type="GO" id="GO:0016020">
    <property type="term" value="C:membrane"/>
    <property type="evidence" value="ECO:0007669"/>
    <property type="project" value="UniProtKB-SubCell"/>
</dbReference>
<feature type="transmembrane region" description="Helical" evidence="10">
    <location>
        <begin position="656"/>
        <end position="674"/>
    </location>
</feature>
<evidence type="ECO:0000256" key="7">
    <source>
        <dbReference type="ARBA" id="ARBA00022989"/>
    </source>
</evidence>
<name>A0A9N9BIW5_9GLOM</name>
<feature type="transmembrane region" description="Helical" evidence="10">
    <location>
        <begin position="545"/>
        <end position="565"/>
    </location>
</feature>
<evidence type="ECO:0000313" key="12">
    <source>
        <dbReference type="Proteomes" id="UP000789508"/>
    </source>
</evidence>
<feature type="transmembrane region" description="Helical" evidence="10">
    <location>
        <begin position="310"/>
        <end position="341"/>
    </location>
</feature>
<sequence>MKRQAGIEKNSNSDDWKNSPESSEKSNVTIFQPPPLSVLPPAYGTNDNDISHFSTENYPEATEDIEIIPQSLWYRTEFETSPPHPLGNHNPINHYYNNKSEAAKNSPPFYPVYPALENSPIEAVRATVSINDDRTLECLTFRFWVLSFLFTVFGAAFTQYYYFTDTPYQYSVFVVQLASYPLGKLMARFLSRRKIRLGSWFEFSMNPGPFNMKEHALIGVAAASATLPPYAISLLAVQRLYFAQQFSHIGSLLLLISSQCLGYGLAGIAYPILVEMPAMVWPPNLVTVAFYNSLHEHKHNFIRTLSRMQFFWIVFGAIFLWELVPQFFAPILVSFTVLCYFGHKNPDLVRLGSGEKGLGMLTLTFDWTEVTWTTPLSSPWWAQSNLYLGTAIFLWIIMPIVYYSNFWSAKAFSITSTKIQDNQGHPYNTSRIININGSTINNDGYDGYSPIRLSPYLALAYGCGFIAITSTITHVCLWHGKDILEKLKSTILEILTRDDRIAFDPTTLSDYDSAPFPTFEQDPRKLERDACIHVNMMRAYPKVPIKWYTGLFFVSLIMACAFTVLEPVELPMWGVFASLGMAIIGIIPVGVIQAMTNQQIGLNIISEVIAGYIFPGQQLANLTFKVYSYWGMAQCLTLLQQFKFGQYMKIPPRKMFIVQIYGTLLALTVNYLVMNWMMNSHLEDILQDKNGFSSMIPKIVQTASIIWGAAGPQHIFSPDSLYFPLVWCWFIGFLLPIPFWFIYKRWPNSRFPWRFVNIPLLSYGANITLQFRKDYLLIAFVIGFCTQFVLYRYRHDWWRKYNYVGNAALESGAQICALVVFIFTNGFFTNVQFPEWYGNNPLNHEQCG</sequence>
<keyword evidence="8 10" id="KW-0472">Membrane</keyword>
<feature type="transmembrane region" description="Helical" evidence="10">
    <location>
        <begin position="456"/>
        <end position="478"/>
    </location>
</feature>
<feature type="transmembrane region" description="Helical" evidence="10">
    <location>
        <begin position="571"/>
        <end position="592"/>
    </location>
</feature>